<keyword evidence="1" id="KW-0032">Aminotransferase</keyword>
<comment type="caution">
    <text evidence="1">The sequence shown here is derived from an EMBL/GenBank/DDBJ whole genome shotgun (WGS) entry which is preliminary data.</text>
</comment>
<gene>
    <name evidence="1" type="ORF">FHS25_001053</name>
</gene>
<dbReference type="InterPro" id="IPR043132">
    <property type="entry name" value="BCAT-like_C"/>
</dbReference>
<sequence length="57" mass="6316">MMLDYLGQVTDATGANIFFIKDGVIHTPTPGCFLNGITRQTSSTRFPKSARIASRRR</sequence>
<dbReference type="EMBL" id="JACHXX010000001">
    <property type="protein sequence ID" value="MBB3160621.1"/>
    <property type="molecule type" value="Genomic_DNA"/>
</dbReference>
<name>A0ABR6G426_9HYPH</name>
<keyword evidence="1" id="KW-0808">Transferase</keyword>
<protein>
    <submittedName>
        <fullName evidence="1">Branched-subunit amino acid aminotransferase/4-amino-4-deoxychorismate lyase</fullName>
    </submittedName>
</protein>
<proteinExistence type="predicted"/>
<dbReference type="Pfam" id="PF01063">
    <property type="entry name" value="Aminotran_4"/>
    <property type="match status" value="1"/>
</dbReference>
<accession>A0ABR6G426</accession>
<dbReference type="Gene3D" id="3.20.10.10">
    <property type="entry name" value="D-amino Acid Aminotransferase, subunit A, domain 2"/>
    <property type="match status" value="1"/>
</dbReference>
<keyword evidence="2" id="KW-1185">Reference proteome</keyword>
<keyword evidence="1" id="KW-0456">Lyase</keyword>
<dbReference type="InterPro" id="IPR036038">
    <property type="entry name" value="Aminotransferase-like"/>
</dbReference>
<reference evidence="1 2" key="1">
    <citation type="submission" date="2020-08" db="EMBL/GenBank/DDBJ databases">
        <title>Genomic Encyclopedia of Type Strains, Phase III (KMG-III): the genomes of soil and plant-associated and newly described type strains.</title>
        <authorList>
            <person name="Whitman W."/>
        </authorList>
    </citation>
    <scope>NUCLEOTIDE SEQUENCE [LARGE SCALE GENOMIC DNA]</scope>
    <source>
        <strain evidence="1 2">CECT 8280</strain>
    </source>
</reference>
<dbReference type="Proteomes" id="UP000542811">
    <property type="component" value="Unassembled WGS sequence"/>
</dbReference>
<dbReference type="InterPro" id="IPR001544">
    <property type="entry name" value="Aminotrans_IV"/>
</dbReference>
<evidence type="ECO:0000313" key="1">
    <source>
        <dbReference type="EMBL" id="MBB3160621.1"/>
    </source>
</evidence>
<dbReference type="GO" id="GO:0016829">
    <property type="term" value="F:lyase activity"/>
    <property type="evidence" value="ECO:0007669"/>
    <property type="project" value="UniProtKB-KW"/>
</dbReference>
<organism evidence="1 2">
    <name type="scientific">Rhizobium laguerreae</name>
    <dbReference type="NCBI Taxonomy" id="1076926"/>
    <lineage>
        <taxon>Bacteria</taxon>
        <taxon>Pseudomonadati</taxon>
        <taxon>Pseudomonadota</taxon>
        <taxon>Alphaproteobacteria</taxon>
        <taxon>Hyphomicrobiales</taxon>
        <taxon>Rhizobiaceae</taxon>
        <taxon>Rhizobium/Agrobacterium group</taxon>
        <taxon>Rhizobium</taxon>
    </lineage>
</organism>
<dbReference type="SUPFAM" id="SSF56752">
    <property type="entry name" value="D-aminoacid aminotransferase-like PLP-dependent enzymes"/>
    <property type="match status" value="1"/>
</dbReference>
<evidence type="ECO:0000313" key="2">
    <source>
        <dbReference type="Proteomes" id="UP000542811"/>
    </source>
</evidence>
<dbReference type="GO" id="GO:0008483">
    <property type="term" value="F:transaminase activity"/>
    <property type="evidence" value="ECO:0007669"/>
    <property type="project" value="UniProtKB-KW"/>
</dbReference>